<accession>A0A517SPG8</accession>
<dbReference type="InterPro" id="IPR000600">
    <property type="entry name" value="ROK"/>
</dbReference>
<dbReference type="PANTHER" id="PTHR18964:SF149">
    <property type="entry name" value="BIFUNCTIONAL UDP-N-ACETYLGLUCOSAMINE 2-EPIMERASE_N-ACETYLMANNOSAMINE KINASE"/>
    <property type="match status" value="1"/>
</dbReference>
<dbReference type="SUPFAM" id="SSF53067">
    <property type="entry name" value="Actin-like ATPase domain"/>
    <property type="match status" value="1"/>
</dbReference>
<comment type="similarity">
    <text evidence="1">Belongs to the ROK (NagC/XylR) family.</text>
</comment>
<dbReference type="PROSITE" id="PS01125">
    <property type="entry name" value="ROK"/>
    <property type="match status" value="1"/>
</dbReference>
<dbReference type="Gene3D" id="3.30.420.40">
    <property type="match status" value="2"/>
</dbReference>
<evidence type="ECO:0000256" key="1">
    <source>
        <dbReference type="ARBA" id="ARBA00006479"/>
    </source>
</evidence>
<dbReference type="GO" id="GO:0004340">
    <property type="term" value="F:glucokinase activity"/>
    <property type="evidence" value="ECO:0007669"/>
    <property type="project" value="UniProtKB-EC"/>
</dbReference>
<dbReference type="InterPro" id="IPR043129">
    <property type="entry name" value="ATPase_NBD"/>
</dbReference>
<proteinExistence type="inferred from homology"/>
<gene>
    <name evidence="3" type="primary">glcK_2</name>
    <name evidence="3" type="ORF">SV7mr_05130</name>
</gene>
<evidence type="ECO:0000256" key="2">
    <source>
        <dbReference type="SAM" id="MobiDB-lite"/>
    </source>
</evidence>
<evidence type="ECO:0000313" key="4">
    <source>
        <dbReference type="Proteomes" id="UP000315003"/>
    </source>
</evidence>
<dbReference type="Proteomes" id="UP000315003">
    <property type="component" value="Chromosome"/>
</dbReference>
<keyword evidence="4" id="KW-1185">Reference proteome</keyword>
<dbReference type="Pfam" id="PF00480">
    <property type="entry name" value="ROK"/>
    <property type="match status" value="1"/>
</dbReference>
<dbReference type="PANTHER" id="PTHR18964">
    <property type="entry name" value="ROK (REPRESSOR, ORF, KINASE) FAMILY"/>
    <property type="match status" value="1"/>
</dbReference>
<keyword evidence="3" id="KW-0418">Kinase</keyword>
<sequence length="389" mass="40862">MSSRLPVTPAKSHRDDPSESTASTNTFAAPAGLHASQPAVSEPAAEAANMPHHRPATQRRQFVVGIDLGGTSVKVGLLQDRQLIARCNFSTAECQHPKDVFRQAQAFASEHLSAHQANLDDVHAVGLAMAGVIDDATATLMETANLHDWHGIELLYALGEVFNKPVAVVNDANAAALGEFYYGDHRGDSLTLLTLGTGIGGGIILGGQPLNGNHGCGGEIGHITIDHRPQARMCGCGKPGHLEAYAGAAGIVQTASERLAATDQPSLLRELDQFSPENIWHAAQQNDAIALQTIEQTAIYLGRAIATLSQIADPAVVLLGGAVTFGGLDCPTGKRFLQWISDEMVQRSLVQSGTKVIIDFATLGNDAGMLGAAQHALQSARPVRPPTGP</sequence>
<evidence type="ECO:0000313" key="3">
    <source>
        <dbReference type="EMBL" id="QDT58024.1"/>
    </source>
</evidence>
<dbReference type="EMBL" id="CP036272">
    <property type="protein sequence ID" value="QDT58024.1"/>
    <property type="molecule type" value="Genomic_DNA"/>
</dbReference>
<reference evidence="3 4" key="1">
    <citation type="submission" date="2019-02" db="EMBL/GenBank/DDBJ databases">
        <title>Deep-cultivation of Planctomycetes and their phenomic and genomic characterization uncovers novel biology.</title>
        <authorList>
            <person name="Wiegand S."/>
            <person name="Jogler M."/>
            <person name="Boedeker C."/>
            <person name="Pinto D."/>
            <person name="Vollmers J."/>
            <person name="Rivas-Marin E."/>
            <person name="Kohn T."/>
            <person name="Peeters S.H."/>
            <person name="Heuer A."/>
            <person name="Rast P."/>
            <person name="Oberbeckmann S."/>
            <person name="Bunk B."/>
            <person name="Jeske O."/>
            <person name="Meyerdierks A."/>
            <person name="Storesund J.E."/>
            <person name="Kallscheuer N."/>
            <person name="Luecker S."/>
            <person name="Lage O.M."/>
            <person name="Pohl T."/>
            <person name="Merkel B.J."/>
            <person name="Hornburger P."/>
            <person name="Mueller R.-W."/>
            <person name="Bruemmer F."/>
            <person name="Labrenz M."/>
            <person name="Spormann A.M."/>
            <person name="Op den Camp H."/>
            <person name="Overmann J."/>
            <person name="Amann R."/>
            <person name="Jetten M.S.M."/>
            <person name="Mascher T."/>
            <person name="Medema M.H."/>
            <person name="Devos D.P."/>
            <person name="Kaster A.-K."/>
            <person name="Ovreas L."/>
            <person name="Rohde M."/>
            <person name="Galperin M.Y."/>
            <person name="Jogler C."/>
        </authorList>
    </citation>
    <scope>NUCLEOTIDE SEQUENCE [LARGE SCALE GENOMIC DNA]</scope>
    <source>
        <strain evidence="3 4">SV_7m_r</strain>
    </source>
</reference>
<dbReference type="InterPro" id="IPR049874">
    <property type="entry name" value="ROK_cs"/>
</dbReference>
<keyword evidence="3" id="KW-0808">Transferase</keyword>
<dbReference type="OrthoDB" id="9795247at2"/>
<protein>
    <submittedName>
        <fullName evidence="3">Glucokinase</fullName>
        <ecNumber evidence="3">2.7.1.2</ecNumber>
    </submittedName>
</protein>
<name>A0A517SPG8_9BACT</name>
<organism evidence="3 4">
    <name type="scientific">Stieleria bergensis</name>
    <dbReference type="NCBI Taxonomy" id="2528025"/>
    <lineage>
        <taxon>Bacteria</taxon>
        <taxon>Pseudomonadati</taxon>
        <taxon>Planctomycetota</taxon>
        <taxon>Planctomycetia</taxon>
        <taxon>Pirellulales</taxon>
        <taxon>Pirellulaceae</taxon>
        <taxon>Stieleria</taxon>
    </lineage>
</organism>
<dbReference type="EC" id="2.7.1.2" evidence="3"/>
<dbReference type="RefSeq" id="WP_145268889.1">
    <property type="nucleotide sequence ID" value="NZ_CP036272.1"/>
</dbReference>
<dbReference type="AlphaFoldDB" id="A0A517SPG8"/>
<feature type="region of interest" description="Disordered" evidence="2">
    <location>
        <begin position="1"/>
        <end position="56"/>
    </location>
</feature>